<dbReference type="PANTHER" id="PTHR47150:SF5">
    <property type="entry name" value="OS07G0546750 PROTEIN"/>
    <property type="match status" value="1"/>
</dbReference>
<dbReference type="AlphaFoldDB" id="A0A9K3LBC9"/>
<organism evidence="2 3">
    <name type="scientific">Nitzschia inconspicua</name>
    <dbReference type="NCBI Taxonomy" id="303405"/>
    <lineage>
        <taxon>Eukaryota</taxon>
        <taxon>Sar</taxon>
        <taxon>Stramenopiles</taxon>
        <taxon>Ochrophyta</taxon>
        <taxon>Bacillariophyta</taxon>
        <taxon>Bacillariophyceae</taxon>
        <taxon>Bacillariophycidae</taxon>
        <taxon>Bacillariales</taxon>
        <taxon>Bacillariaceae</taxon>
        <taxon>Nitzschia</taxon>
    </lineage>
</organism>
<keyword evidence="3" id="KW-1185">Reference proteome</keyword>
<feature type="region of interest" description="Disordered" evidence="1">
    <location>
        <begin position="1"/>
        <end position="30"/>
    </location>
</feature>
<dbReference type="OrthoDB" id="124630at2759"/>
<dbReference type="InterPro" id="IPR006912">
    <property type="entry name" value="Harbinger_derived_prot"/>
</dbReference>
<dbReference type="EMBL" id="JAGRRH010000014">
    <property type="protein sequence ID" value="KAG7358898.1"/>
    <property type="molecule type" value="Genomic_DNA"/>
</dbReference>
<evidence type="ECO:0000313" key="2">
    <source>
        <dbReference type="EMBL" id="KAG7358898.1"/>
    </source>
</evidence>
<dbReference type="Proteomes" id="UP000693970">
    <property type="component" value="Unassembled WGS sequence"/>
</dbReference>
<comment type="caution">
    <text evidence="2">The sequence shown here is derived from an EMBL/GenBank/DDBJ whole genome shotgun (WGS) entry which is preliminary data.</text>
</comment>
<reference evidence="2" key="1">
    <citation type="journal article" date="2021" name="Sci. Rep.">
        <title>Diploid genomic architecture of Nitzschia inconspicua, an elite biomass production diatom.</title>
        <authorList>
            <person name="Oliver A."/>
            <person name="Podell S."/>
            <person name="Pinowska A."/>
            <person name="Traller J.C."/>
            <person name="Smith S.R."/>
            <person name="McClure R."/>
            <person name="Beliaev A."/>
            <person name="Bohutskyi P."/>
            <person name="Hill E.A."/>
            <person name="Rabines A."/>
            <person name="Zheng H."/>
            <person name="Allen L.Z."/>
            <person name="Kuo A."/>
            <person name="Grigoriev I.V."/>
            <person name="Allen A.E."/>
            <person name="Hazlebeck D."/>
            <person name="Allen E.E."/>
        </authorList>
    </citation>
    <scope>NUCLEOTIDE SEQUENCE</scope>
    <source>
        <strain evidence="2">Hildebrandi</strain>
    </source>
</reference>
<evidence type="ECO:0000256" key="1">
    <source>
        <dbReference type="SAM" id="MobiDB-lite"/>
    </source>
</evidence>
<sequence>MGDSEETSRAALFFDKDHDEECDDEDDEDDDFDKDDLVVFAALNKAMNASANVAALKVDHRTRPRKKRKNISVCQRRKIWLRSTNFIVQFTKLMVCLVALTACIRHGKTARWRGKVLSEENLNKSRQLFWRQSQITIFFWHLSDGWAGTLNDINILNQSPFLRSLTDGVFNELESDVVPYSIGDEIFDKMFVLFDGIYPRYSRFVKTLKQPVSQSEQRFAKWQEAARKDIERAFGVLQAKFQAVARPIHTLRLEEMGAMVTTCLVLHNICVSDRIMGDVHARYDPSYNLSVDETTYADTTQCRNTIEKQRRVDSNDVAVNGLASFNPVGARAIAQRSEFRKLEDRDEWNRLNTAILKLKGG</sequence>
<name>A0A9K3LBC9_9STRA</name>
<feature type="compositionally biased region" description="Acidic residues" evidence="1">
    <location>
        <begin position="20"/>
        <end position="30"/>
    </location>
</feature>
<proteinExistence type="predicted"/>
<gene>
    <name evidence="2" type="ORF">IV203_015487</name>
</gene>
<reference evidence="2" key="2">
    <citation type="submission" date="2021-04" db="EMBL/GenBank/DDBJ databases">
        <authorList>
            <person name="Podell S."/>
        </authorList>
    </citation>
    <scope>NUCLEOTIDE SEQUENCE</scope>
    <source>
        <strain evidence="2">Hildebrandi</strain>
    </source>
</reference>
<protein>
    <submittedName>
        <fullName evidence="2">Plant transposon protein</fullName>
    </submittedName>
</protein>
<evidence type="ECO:0000313" key="3">
    <source>
        <dbReference type="Proteomes" id="UP000693970"/>
    </source>
</evidence>
<dbReference type="PANTHER" id="PTHR47150">
    <property type="entry name" value="OS12G0169200 PROTEIN"/>
    <property type="match status" value="1"/>
</dbReference>
<dbReference type="Pfam" id="PF04827">
    <property type="entry name" value="Plant_tran"/>
    <property type="match status" value="1"/>
</dbReference>
<accession>A0A9K3LBC9</accession>